<dbReference type="Pfam" id="PF23571">
    <property type="entry name" value="GH3_M"/>
    <property type="match status" value="1"/>
</dbReference>
<dbReference type="KEGG" id="bcj:BCAM0069"/>
<sequence length="560" mass="63478">MRLIDMNSIPNEWMKYWESRKDAFSSECLAELQRFETATRDPQGTQQDVLRDVISVSKGSLHWQECGYSSVSGVDDYRSTLPIMRYDDFVPLIDREIRTKGGVLTCSPVMRWLKTSGTTGTPKRVPYTLHWVLNYRIPAMKAMWGTYSRLHPELLSNPYATLDTQTVRENAQDYIHGVPFQAVSNRHPRMNSMDWNPPWYEAPWFCENAPVSFEDKMYCRVRHLVGKDLYFINAINPSTLLSLRDHIGTSKEKLVADVRNGTIDGQPLCNADPHEADRLEKVLANPGFTLKDIWPTLGLYACWLSASAGLYQQALEEIFPGVARLPFMSCGTEGVVTIPVSEDAYSQPLAINQAFFEFVEDDVPLGELVERGEKPQTLLAHQLTAGKNYHVIMSQANGLYRLWTGDIYHVDRVVDGTPWIHFLHRDGVFHSFTGEKLTEHQVTAALRRGFAAADRQIGLYLCGPRWGQPPSYVVVAEARGADVTLGATLSRHVESALQDISIEYESKRVSNRLGPIEVHVVPENSIQAFVERKRQKGNANQYKYKPFQKDTEFLGELSGQ</sequence>
<evidence type="ECO:0008006" key="5">
    <source>
        <dbReference type="Google" id="ProtNLM"/>
    </source>
</evidence>
<evidence type="ECO:0000259" key="1">
    <source>
        <dbReference type="Pfam" id="PF23571"/>
    </source>
</evidence>
<accession>B4EGJ3</accession>
<evidence type="ECO:0000259" key="2">
    <source>
        <dbReference type="Pfam" id="PF23572"/>
    </source>
</evidence>
<feature type="domain" description="GH3 C-terminal" evidence="2">
    <location>
        <begin position="442"/>
        <end position="551"/>
    </location>
</feature>
<reference evidence="3 4" key="1">
    <citation type="journal article" date="2009" name="J. Bacteriol.">
        <title>The genome of Burkholderia cenocepacia J2315, an epidemic pathogen of cystic fibrosis patients.</title>
        <authorList>
            <person name="Holden M.T."/>
            <person name="Seth-Smith H.M."/>
            <person name="Crossman L.C."/>
            <person name="Sebaihia M."/>
            <person name="Bentley S.D."/>
            <person name="Cerdeno-Tarraga A.M."/>
            <person name="Thomson N.R."/>
            <person name="Bason N."/>
            <person name="Quail M.A."/>
            <person name="Sharp S."/>
            <person name="Cherevach I."/>
            <person name="Churcher C."/>
            <person name="Goodhead I."/>
            <person name="Hauser H."/>
            <person name="Holroyd N."/>
            <person name="Mungall K."/>
            <person name="Scott P."/>
            <person name="Walker D."/>
            <person name="White B."/>
            <person name="Rose H."/>
            <person name="Iversen P."/>
            <person name="Mil-Homens D."/>
            <person name="Rocha E.P."/>
            <person name="Fialho A.M."/>
            <person name="Baldwin A."/>
            <person name="Dowson C."/>
            <person name="Barrell B.G."/>
            <person name="Govan J.R."/>
            <person name="Vandamme P."/>
            <person name="Hart C.A."/>
            <person name="Mahenthiralingam E."/>
            <person name="Parkhill J."/>
        </authorList>
    </citation>
    <scope>NUCLEOTIDE SEQUENCE [LARGE SCALE GENOMIC DNA]</scope>
    <source>
        <strain evidence="4">ATCC BAA-245 / DSM 16553 / LMG 16656 / NCTC 13227 / J2315 / CF5610</strain>
    </source>
</reference>
<dbReference type="AlphaFoldDB" id="B4EGJ3"/>
<evidence type="ECO:0000313" key="3">
    <source>
        <dbReference type="EMBL" id="CAR53925.1"/>
    </source>
</evidence>
<dbReference type="GO" id="GO:0016881">
    <property type="term" value="F:acid-amino acid ligase activity"/>
    <property type="evidence" value="ECO:0007669"/>
    <property type="project" value="TreeGrafter"/>
</dbReference>
<dbReference type="PANTHER" id="PTHR31901">
    <property type="entry name" value="GH3 DOMAIN-CONTAINING PROTEIN"/>
    <property type="match status" value="1"/>
</dbReference>
<protein>
    <recommendedName>
        <fullName evidence="5">GH3 auxin-responsive promoter</fullName>
    </recommendedName>
</protein>
<proteinExistence type="predicted"/>
<dbReference type="Pfam" id="PF03321">
    <property type="entry name" value="GH3"/>
    <property type="match status" value="1"/>
</dbReference>
<dbReference type="Proteomes" id="UP000001035">
    <property type="component" value="Chromosome 2"/>
</dbReference>
<name>B4EGJ3_BURCJ</name>
<dbReference type="PANTHER" id="PTHR31901:SF9">
    <property type="entry name" value="GH3 DOMAIN-CONTAINING PROTEIN"/>
    <property type="match status" value="1"/>
</dbReference>
<dbReference type="InterPro" id="IPR055378">
    <property type="entry name" value="GH3_C"/>
</dbReference>
<dbReference type="HOGENOM" id="CLU_016249_3_2_4"/>
<organism evidence="3 4">
    <name type="scientific">Burkholderia cenocepacia (strain ATCC BAA-245 / DSM 16553 / LMG 16656 / NCTC 13227 / J2315 / CF5610)</name>
    <name type="common">Burkholderia cepacia (strain J2315)</name>
    <dbReference type="NCBI Taxonomy" id="216591"/>
    <lineage>
        <taxon>Bacteria</taxon>
        <taxon>Pseudomonadati</taxon>
        <taxon>Pseudomonadota</taxon>
        <taxon>Betaproteobacteria</taxon>
        <taxon>Burkholderiales</taxon>
        <taxon>Burkholderiaceae</taxon>
        <taxon>Burkholderia</taxon>
        <taxon>Burkholderia cepacia complex</taxon>
    </lineage>
</organism>
<dbReference type="eggNOG" id="COG3568">
    <property type="taxonomic scope" value="Bacteria"/>
</dbReference>
<keyword evidence="4" id="KW-1185">Reference proteome</keyword>
<dbReference type="SUPFAM" id="SSF56801">
    <property type="entry name" value="Acetyl-CoA synthetase-like"/>
    <property type="match status" value="1"/>
</dbReference>
<dbReference type="InterPro" id="IPR004993">
    <property type="entry name" value="GH3"/>
</dbReference>
<feature type="domain" description="GH3 middle" evidence="1">
    <location>
        <begin position="349"/>
        <end position="425"/>
    </location>
</feature>
<dbReference type="InterPro" id="IPR055377">
    <property type="entry name" value="GH3_M"/>
</dbReference>
<dbReference type="Pfam" id="PF23572">
    <property type="entry name" value="GH3_C"/>
    <property type="match status" value="1"/>
</dbReference>
<evidence type="ECO:0000313" key="4">
    <source>
        <dbReference type="Proteomes" id="UP000001035"/>
    </source>
</evidence>
<dbReference type="BioCyc" id="BCEN216591:G1G1V-4006-MONOMER"/>
<dbReference type="EMBL" id="AM747721">
    <property type="protein sequence ID" value="CAR53925.1"/>
    <property type="molecule type" value="Genomic_DNA"/>
</dbReference>
<dbReference type="GO" id="GO:0005737">
    <property type="term" value="C:cytoplasm"/>
    <property type="evidence" value="ECO:0007669"/>
    <property type="project" value="TreeGrafter"/>
</dbReference>
<gene>
    <name evidence="3" type="ORF">BCAM0069</name>
</gene>